<feature type="region of interest" description="Disordered" evidence="1">
    <location>
        <begin position="49"/>
        <end position="85"/>
    </location>
</feature>
<dbReference type="InterPro" id="IPR003034">
    <property type="entry name" value="SAP_dom"/>
</dbReference>
<comment type="caution">
    <text evidence="3">The sequence shown here is derived from an EMBL/GenBank/DDBJ whole genome shotgun (WGS) entry which is preliminary data.</text>
</comment>
<evidence type="ECO:0000313" key="3">
    <source>
        <dbReference type="EMBL" id="KMQ87578.1"/>
    </source>
</evidence>
<dbReference type="EMBL" id="LBMM01010251">
    <property type="protein sequence ID" value="KMQ87578.1"/>
    <property type="molecule type" value="Genomic_DNA"/>
</dbReference>
<evidence type="ECO:0000256" key="1">
    <source>
        <dbReference type="SAM" id="MobiDB-lite"/>
    </source>
</evidence>
<feature type="compositionally biased region" description="Basic and acidic residues" evidence="1">
    <location>
        <begin position="56"/>
        <end position="69"/>
    </location>
</feature>
<gene>
    <name evidence="3" type="ORF">RF55_13099</name>
</gene>
<proteinExistence type="predicted"/>
<reference evidence="3 4" key="1">
    <citation type="submission" date="2015-04" db="EMBL/GenBank/DDBJ databases">
        <title>Lasius niger genome sequencing.</title>
        <authorList>
            <person name="Konorov E.A."/>
            <person name="Nikitin M.A."/>
            <person name="Kirill M.V."/>
            <person name="Chang P."/>
        </authorList>
    </citation>
    <scope>NUCLEOTIDE SEQUENCE [LARGE SCALE GENOMIC DNA]</scope>
    <source>
        <tissue evidence="3">Whole</tissue>
    </source>
</reference>
<sequence length="285" mass="33521">MAKQPNDYTVVELKDILREKNLSTVGNKSELINRLTDYNPEIWTTLDGSKTQQQHGIDRTIIDEDHGSRDTAAGEDDGRHLQDNNTLPENFFIENNLIRRENELLRRERALLQRELEIARQEYNEDRRTPRTSSSGERRSGPSANENVRAIRDLLSEFDGGEGTFWKWEQQIRLLRISYALDDAATRILIFSSKLKGCAFEWFHSKPDHLTFSIKDLLKAMREMFDLRQSRLSLRKKFEERTWRMNESFTSYYHDKIILANRVPIEDDEVVDYVIDGIPDRNLQD</sequence>
<feature type="region of interest" description="Disordered" evidence="1">
    <location>
        <begin position="123"/>
        <end position="145"/>
    </location>
</feature>
<dbReference type="OrthoDB" id="7555371at2759"/>
<dbReference type="AlphaFoldDB" id="A0A0J7KB31"/>
<accession>A0A0J7KB31</accession>
<dbReference type="Proteomes" id="UP000036403">
    <property type="component" value="Unassembled WGS sequence"/>
</dbReference>
<organism evidence="3 4">
    <name type="scientific">Lasius niger</name>
    <name type="common">Black garden ant</name>
    <dbReference type="NCBI Taxonomy" id="67767"/>
    <lineage>
        <taxon>Eukaryota</taxon>
        <taxon>Metazoa</taxon>
        <taxon>Ecdysozoa</taxon>
        <taxon>Arthropoda</taxon>
        <taxon>Hexapoda</taxon>
        <taxon>Insecta</taxon>
        <taxon>Pterygota</taxon>
        <taxon>Neoptera</taxon>
        <taxon>Endopterygota</taxon>
        <taxon>Hymenoptera</taxon>
        <taxon>Apocrita</taxon>
        <taxon>Aculeata</taxon>
        <taxon>Formicoidea</taxon>
        <taxon>Formicidae</taxon>
        <taxon>Formicinae</taxon>
        <taxon>Lasius</taxon>
        <taxon>Lasius</taxon>
    </lineage>
</organism>
<evidence type="ECO:0000259" key="2">
    <source>
        <dbReference type="PROSITE" id="PS50800"/>
    </source>
</evidence>
<dbReference type="SMART" id="SM00513">
    <property type="entry name" value="SAP"/>
    <property type="match status" value="1"/>
</dbReference>
<feature type="domain" description="SAP" evidence="2">
    <location>
        <begin position="5"/>
        <end position="39"/>
    </location>
</feature>
<dbReference type="PaxDb" id="67767-A0A0J7KB31"/>
<protein>
    <recommendedName>
        <fullName evidence="2">SAP domain-containing protein</fullName>
    </recommendedName>
</protein>
<dbReference type="PROSITE" id="PS50800">
    <property type="entry name" value="SAP"/>
    <property type="match status" value="1"/>
</dbReference>
<dbReference type="SUPFAM" id="SSF68906">
    <property type="entry name" value="SAP domain"/>
    <property type="match status" value="1"/>
</dbReference>
<dbReference type="Pfam" id="PF02037">
    <property type="entry name" value="SAP"/>
    <property type="match status" value="1"/>
</dbReference>
<dbReference type="InterPro" id="IPR036361">
    <property type="entry name" value="SAP_dom_sf"/>
</dbReference>
<dbReference type="Gene3D" id="1.10.720.30">
    <property type="entry name" value="SAP domain"/>
    <property type="match status" value="1"/>
</dbReference>
<name>A0A0J7KB31_LASNI</name>
<keyword evidence="4" id="KW-1185">Reference proteome</keyword>
<evidence type="ECO:0000313" key="4">
    <source>
        <dbReference type="Proteomes" id="UP000036403"/>
    </source>
</evidence>